<proteinExistence type="predicted"/>
<sequence length="48" mass="5214">MKFGSGKFNGFWPFPVGAAQTPEGLEGPKPDSNPHTEIWPDASEIPED</sequence>
<keyword evidence="3" id="KW-1185">Reference proteome</keyword>
<accession>A0ABV8R4C2</accession>
<dbReference type="Proteomes" id="UP001595773">
    <property type="component" value="Unassembled WGS sequence"/>
</dbReference>
<protein>
    <submittedName>
        <fullName evidence="2">Uncharacterized protein</fullName>
    </submittedName>
</protein>
<dbReference type="RefSeq" id="WP_230066987.1">
    <property type="nucleotide sequence ID" value="NZ_BAABLL010000008.1"/>
</dbReference>
<reference evidence="3" key="1">
    <citation type="journal article" date="2019" name="Int. J. Syst. Evol. Microbiol.">
        <title>The Global Catalogue of Microorganisms (GCM) 10K type strain sequencing project: providing services to taxonomists for standard genome sequencing and annotation.</title>
        <authorList>
            <consortium name="The Broad Institute Genomics Platform"/>
            <consortium name="The Broad Institute Genome Sequencing Center for Infectious Disease"/>
            <person name="Wu L."/>
            <person name="Ma J."/>
        </authorList>
    </citation>
    <scope>NUCLEOTIDE SEQUENCE [LARGE SCALE GENOMIC DNA]</scope>
    <source>
        <strain evidence="3">CGMCC 1.10698</strain>
    </source>
</reference>
<organism evidence="2 3">
    <name type="scientific">Arthrobacter cryoconiti</name>
    <dbReference type="NCBI Taxonomy" id="748907"/>
    <lineage>
        <taxon>Bacteria</taxon>
        <taxon>Bacillati</taxon>
        <taxon>Actinomycetota</taxon>
        <taxon>Actinomycetes</taxon>
        <taxon>Micrococcales</taxon>
        <taxon>Micrococcaceae</taxon>
        <taxon>Arthrobacter</taxon>
    </lineage>
</organism>
<feature type="region of interest" description="Disordered" evidence="1">
    <location>
        <begin position="1"/>
        <end position="48"/>
    </location>
</feature>
<gene>
    <name evidence="2" type="ORF">ACFOW9_11160</name>
</gene>
<dbReference type="EMBL" id="JBHSCQ010000017">
    <property type="protein sequence ID" value="MFC4266159.1"/>
    <property type="molecule type" value="Genomic_DNA"/>
</dbReference>
<comment type="caution">
    <text evidence="2">The sequence shown here is derived from an EMBL/GenBank/DDBJ whole genome shotgun (WGS) entry which is preliminary data.</text>
</comment>
<evidence type="ECO:0000313" key="2">
    <source>
        <dbReference type="EMBL" id="MFC4266159.1"/>
    </source>
</evidence>
<evidence type="ECO:0000313" key="3">
    <source>
        <dbReference type="Proteomes" id="UP001595773"/>
    </source>
</evidence>
<name>A0ABV8R4C2_9MICC</name>
<evidence type="ECO:0000256" key="1">
    <source>
        <dbReference type="SAM" id="MobiDB-lite"/>
    </source>
</evidence>